<proteinExistence type="predicted"/>
<keyword evidence="3" id="KW-1185">Reference proteome</keyword>
<feature type="domain" description="DUF7026" evidence="1">
    <location>
        <begin position="62"/>
        <end position="110"/>
    </location>
</feature>
<dbReference type="InterPro" id="IPR054290">
    <property type="entry name" value="DUF7026"/>
</dbReference>
<dbReference type="Pfam" id="PF22950">
    <property type="entry name" value="DUF7026"/>
    <property type="match status" value="1"/>
</dbReference>
<name>A0ABD1N1R8_9FABA</name>
<comment type="caution">
    <text evidence="2">The sequence shown here is derived from an EMBL/GenBank/DDBJ whole genome shotgun (WGS) entry which is preliminary data.</text>
</comment>
<dbReference type="AlphaFoldDB" id="A0ABD1N1R8"/>
<dbReference type="Proteomes" id="UP001603857">
    <property type="component" value="Unassembled WGS sequence"/>
</dbReference>
<gene>
    <name evidence="2" type="ORF">Fmac_009965</name>
</gene>
<protein>
    <recommendedName>
        <fullName evidence="1">DUF7026 domain-containing protein</fullName>
    </recommendedName>
</protein>
<organism evidence="2 3">
    <name type="scientific">Flemingia macrophylla</name>
    <dbReference type="NCBI Taxonomy" id="520843"/>
    <lineage>
        <taxon>Eukaryota</taxon>
        <taxon>Viridiplantae</taxon>
        <taxon>Streptophyta</taxon>
        <taxon>Embryophyta</taxon>
        <taxon>Tracheophyta</taxon>
        <taxon>Spermatophyta</taxon>
        <taxon>Magnoliopsida</taxon>
        <taxon>eudicotyledons</taxon>
        <taxon>Gunneridae</taxon>
        <taxon>Pentapetalae</taxon>
        <taxon>rosids</taxon>
        <taxon>fabids</taxon>
        <taxon>Fabales</taxon>
        <taxon>Fabaceae</taxon>
        <taxon>Papilionoideae</taxon>
        <taxon>50 kb inversion clade</taxon>
        <taxon>NPAAA clade</taxon>
        <taxon>indigoferoid/millettioid clade</taxon>
        <taxon>Phaseoleae</taxon>
        <taxon>Flemingia</taxon>
    </lineage>
</organism>
<evidence type="ECO:0000259" key="1">
    <source>
        <dbReference type="Pfam" id="PF22950"/>
    </source>
</evidence>
<sequence length="157" mass="17377">MVLKTHLVSPLFSAAPATLSSHKLARRISCTTGDGGVLSDAALASELAVKAARINAHMLKAEEAMRKSRKLLFVELCEHMGLNEDEAQQKWTKMAEDEKWALVKGFLAEWGAHFHPLSARSTKDMLEEYIKQRNAPPPKSPSSSFLFSGLNRIIGFQ</sequence>
<evidence type="ECO:0000313" key="3">
    <source>
        <dbReference type="Proteomes" id="UP001603857"/>
    </source>
</evidence>
<dbReference type="EMBL" id="JBGMDY010000003">
    <property type="protein sequence ID" value="KAL2342025.1"/>
    <property type="molecule type" value="Genomic_DNA"/>
</dbReference>
<accession>A0ABD1N1R8</accession>
<reference evidence="2 3" key="1">
    <citation type="submission" date="2024-08" db="EMBL/GenBank/DDBJ databases">
        <title>Insights into the chromosomal genome structure of Flemingia macrophylla.</title>
        <authorList>
            <person name="Ding Y."/>
            <person name="Zhao Y."/>
            <person name="Bi W."/>
            <person name="Wu M."/>
            <person name="Zhao G."/>
            <person name="Gong Y."/>
            <person name="Li W."/>
            <person name="Zhang P."/>
        </authorList>
    </citation>
    <scope>NUCLEOTIDE SEQUENCE [LARGE SCALE GENOMIC DNA]</scope>
    <source>
        <strain evidence="2">DYQJB</strain>
        <tissue evidence="2">Leaf</tissue>
    </source>
</reference>
<evidence type="ECO:0000313" key="2">
    <source>
        <dbReference type="EMBL" id="KAL2342025.1"/>
    </source>
</evidence>